<protein>
    <submittedName>
        <fullName evidence="1">Uncharacterized protein</fullName>
    </submittedName>
</protein>
<gene>
    <name evidence="1" type="ORF">BDA99DRAFT_542711</name>
</gene>
<proteinExistence type="predicted"/>
<reference evidence="1" key="2">
    <citation type="submission" date="2023-02" db="EMBL/GenBank/DDBJ databases">
        <authorList>
            <consortium name="DOE Joint Genome Institute"/>
            <person name="Mondo S.J."/>
            <person name="Chang Y."/>
            <person name="Wang Y."/>
            <person name="Ahrendt S."/>
            <person name="Andreopoulos W."/>
            <person name="Barry K."/>
            <person name="Beard J."/>
            <person name="Benny G.L."/>
            <person name="Blankenship S."/>
            <person name="Bonito G."/>
            <person name="Cuomo C."/>
            <person name="Desiro A."/>
            <person name="Gervers K.A."/>
            <person name="Hundley H."/>
            <person name="Kuo A."/>
            <person name="LaButti K."/>
            <person name="Lang B.F."/>
            <person name="Lipzen A."/>
            <person name="O'Donnell K."/>
            <person name="Pangilinan J."/>
            <person name="Reynolds N."/>
            <person name="Sandor L."/>
            <person name="Smith M.W."/>
            <person name="Tsang A."/>
            <person name="Grigoriev I.V."/>
            <person name="Stajich J.E."/>
            <person name="Spatafora J.W."/>
        </authorList>
    </citation>
    <scope>NUCLEOTIDE SEQUENCE</scope>
    <source>
        <strain evidence="1">RSA 2281</strain>
    </source>
</reference>
<accession>A0AAD5K064</accession>
<sequence length="105" mass="12552">MDVFKNFYDSLSSSISELNKALLLMIYIQTGYIQMGLLEKSKKEYHGIKKSWARGNRMYRMGRYSSPAIGKIKELVKENTRYLLKISQWFMNNNRNRRDRSFLLK</sequence>
<dbReference type="Proteomes" id="UP001209540">
    <property type="component" value="Unassembled WGS sequence"/>
</dbReference>
<organism evidence="1 2">
    <name type="scientific">Phascolomyces articulosus</name>
    <dbReference type="NCBI Taxonomy" id="60185"/>
    <lineage>
        <taxon>Eukaryota</taxon>
        <taxon>Fungi</taxon>
        <taxon>Fungi incertae sedis</taxon>
        <taxon>Mucoromycota</taxon>
        <taxon>Mucoromycotina</taxon>
        <taxon>Mucoromycetes</taxon>
        <taxon>Mucorales</taxon>
        <taxon>Lichtheimiaceae</taxon>
        <taxon>Phascolomyces</taxon>
    </lineage>
</organism>
<dbReference type="EMBL" id="JAIXMP010000040">
    <property type="protein sequence ID" value="KAI9247983.1"/>
    <property type="molecule type" value="Genomic_DNA"/>
</dbReference>
<dbReference type="AlphaFoldDB" id="A0AAD5K064"/>
<reference evidence="1" key="1">
    <citation type="journal article" date="2022" name="IScience">
        <title>Evolution of zygomycete secretomes and the origins of terrestrial fungal ecologies.</title>
        <authorList>
            <person name="Chang Y."/>
            <person name="Wang Y."/>
            <person name="Mondo S."/>
            <person name="Ahrendt S."/>
            <person name="Andreopoulos W."/>
            <person name="Barry K."/>
            <person name="Beard J."/>
            <person name="Benny G.L."/>
            <person name="Blankenship S."/>
            <person name="Bonito G."/>
            <person name="Cuomo C."/>
            <person name="Desiro A."/>
            <person name="Gervers K.A."/>
            <person name="Hundley H."/>
            <person name="Kuo A."/>
            <person name="LaButti K."/>
            <person name="Lang B.F."/>
            <person name="Lipzen A."/>
            <person name="O'Donnell K."/>
            <person name="Pangilinan J."/>
            <person name="Reynolds N."/>
            <person name="Sandor L."/>
            <person name="Smith M.E."/>
            <person name="Tsang A."/>
            <person name="Grigoriev I.V."/>
            <person name="Stajich J.E."/>
            <person name="Spatafora J.W."/>
        </authorList>
    </citation>
    <scope>NUCLEOTIDE SEQUENCE</scope>
    <source>
        <strain evidence="1">RSA 2281</strain>
    </source>
</reference>
<keyword evidence="2" id="KW-1185">Reference proteome</keyword>
<evidence type="ECO:0000313" key="2">
    <source>
        <dbReference type="Proteomes" id="UP001209540"/>
    </source>
</evidence>
<comment type="caution">
    <text evidence="1">The sequence shown here is derived from an EMBL/GenBank/DDBJ whole genome shotgun (WGS) entry which is preliminary data.</text>
</comment>
<name>A0AAD5K064_9FUNG</name>
<evidence type="ECO:0000313" key="1">
    <source>
        <dbReference type="EMBL" id="KAI9247983.1"/>
    </source>
</evidence>